<name>A0A756I5S2_SALER</name>
<dbReference type="AlphaFoldDB" id="A0A756I5S2"/>
<gene>
    <name evidence="1" type="ORF">G8O67_004997</name>
</gene>
<sequence length="171" mass="17828">MKTPPAVHFFRFSSPLWTFPQGRKSPRHGAAVRGRTQKFLPQAKSFVAGTSPPGRLKRDVVISAPGKSGSGEQGAEVGGRREAVNVSAVRRCALHPGSVTAGMHGAPGMFTGATGAAHPVTDAARPGCSAIRRSESPKPRLQRNKEGAALLRCRRGFSAHALAADDVDGGA</sequence>
<accession>A0A756I5S2</accession>
<evidence type="ECO:0000313" key="1">
    <source>
        <dbReference type="EMBL" id="HAG0017608.1"/>
    </source>
</evidence>
<comment type="caution">
    <text evidence="1">The sequence shown here is derived from an EMBL/GenBank/DDBJ whole genome shotgun (WGS) entry which is preliminary data.</text>
</comment>
<organism evidence="1">
    <name type="scientific">Salmonella enterica</name>
    <name type="common">Salmonella choleraesuis</name>
    <dbReference type="NCBI Taxonomy" id="28901"/>
    <lineage>
        <taxon>Bacteria</taxon>
        <taxon>Pseudomonadati</taxon>
        <taxon>Pseudomonadota</taxon>
        <taxon>Gammaproteobacteria</taxon>
        <taxon>Enterobacterales</taxon>
        <taxon>Enterobacteriaceae</taxon>
        <taxon>Salmonella</taxon>
    </lineage>
</organism>
<protein>
    <submittedName>
        <fullName evidence="1">Uncharacterized protein</fullName>
    </submittedName>
</protein>
<dbReference type="EMBL" id="DAAWYJ010000035">
    <property type="protein sequence ID" value="HAG0017608.1"/>
    <property type="molecule type" value="Genomic_DNA"/>
</dbReference>
<reference evidence="1" key="1">
    <citation type="journal article" date="2018" name="Genome Biol.">
        <title>SKESA: strategic k-mer extension for scrupulous assemblies.</title>
        <authorList>
            <person name="Souvorov A."/>
            <person name="Agarwala R."/>
            <person name="Lipman D.J."/>
        </authorList>
    </citation>
    <scope>NUCLEOTIDE SEQUENCE</scope>
    <source>
        <strain evidence="1">MA.CK_00/00002125</strain>
    </source>
</reference>
<proteinExistence type="predicted"/>
<reference evidence="1" key="2">
    <citation type="submission" date="2020-02" db="EMBL/GenBank/DDBJ databases">
        <authorList>
            <consortium name="NCBI Pathogen Detection Project"/>
        </authorList>
    </citation>
    <scope>NUCLEOTIDE SEQUENCE</scope>
    <source>
        <strain evidence="1">MA.CK_00/00002125</strain>
    </source>
</reference>